<name>A0A378XTX4_PAEPO</name>
<dbReference type="RefSeq" id="WP_019686523.1">
    <property type="nucleotide sequence ID" value="NZ_CP036496.1"/>
</dbReference>
<proteinExistence type="predicted"/>
<gene>
    <name evidence="1" type="ORF">NCTC10343_01330</name>
</gene>
<dbReference type="Proteomes" id="UP000254400">
    <property type="component" value="Unassembled WGS sequence"/>
</dbReference>
<sequence>MGPYNLELTPWEMLILRDDMKERLKYNRGFVPEELAIWRKIEALHEQLERDEADYKKVESKDTKST</sequence>
<evidence type="ECO:0000313" key="1">
    <source>
        <dbReference type="EMBL" id="SUA67566.1"/>
    </source>
</evidence>
<dbReference type="GeneID" id="93350125"/>
<evidence type="ECO:0000313" key="2">
    <source>
        <dbReference type="Proteomes" id="UP000254400"/>
    </source>
</evidence>
<organism evidence="1 2">
    <name type="scientific">Paenibacillus polymyxa</name>
    <name type="common">Bacillus polymyxa</name>
    <dbReference type="NCBI Taxonomy" id="1406"/>
    <lineage>
        <taxon>Bacteria</taxon>
        <taxon>Bacillati</taxon>
        <taxon>Bacillota</taxon>
        <taxon>Bacilli</taxon>
        <taxon>Bacillales</taxon>
        <taxon>Paenibacillaceae</taxon>
        <taxon>Paenibacillus</taxon>
    </lineage>
</organism>
<reference evidence="1 2" key="1">
    <citation type="submission" date="2018-06" db="EMBL/GenBank/DDBJ databases">
        <authorList>
            <consortium name="Pathogen Informatics"/>
            <person name="Doyle S."/>
        </authorList>
    </citation>
    <scope>NUCLEOTIDE SEQUENCE [LARGE SCALE GENOMIC DNA]</scope>
    <source>
        <strain evidence="1 2">NCTC10343</strain>
    </source>
</reference>
<dbReference type="AlphaFoldDB" id="A0A378XTX4"/>
<protein>
    <submittedName>
        <fullName evidence="1">Uncharacterized protein</fullName>
    </submittedName>
</protein>
<accession>A0A378XTX4</accession>
<dbReference type="EMBL" id="UGSC01000001">
    <property type="protein sequence ID" value="SUA67566.1"/>
    <property type="molecule type" value="Genomic_DNA"/>
</dbReference>